<accession>A0ABQ5EYX1</accession>
<protein>
    <submittedName>
        <fullName evidence="2">Ribonuclease H-like domain-containing protein</fullName>
    </submittedName>
</protein>
<sequence>MSIEFEKLMHDKFQMSSIGELSFFLGLQVKQKSDGIFINQDKYVAKILKKFDFASVKTASTPMETNKPLTKDEEAEDVDVHLYRSMIGSLIYLTASRPDIMFVVCVCARFQLTPNISHLHVVKRIFRYLKGQPKLGIWYPRDSPFDLEAFSNSDYAGASLDRKFTTGGCQFLAKRLISWQCKKQTIVANSTTEAEYVAAANCCGQVLWIQNQMLNYGYNLINTNIYIDNESTICIVKNPVSHTKTKHIEIRYHFIRDSYEEKLIQVIKIHTDKNVVDHLTKSFNVSRFNFLIASFGLLNL</sequence>
<gene>
    <name evidence="2" type="ORF">Tco_0990899</name>
</gene>
<dbReference type="CDD" id="cd09272">
    <property type="entry name" value="RNase_HI_RT_Ty1"/>
    <property type="match status" value="1"/>
</dbReference>
<evidence type="ECO:0000313" key="2">
    <source>
        <dbReference type="EMBL" id="GJT55845.1"/>
    </source>
</evidence>
<evidence type="ECO:0000313" key="3">
    <source>
        <dbReference type="Proteomes" id="UP001151760"/>
    </source>
</evidence>
<dbReference type="PANTHER" id="PTHR11439:SF495">
    <property type="entry name" value="REVERSE TRANSCRIPTASE, RNA-DEPENDENT DNA POLYMERASE-RELATED"/>
    <property type="match status" value="1"/>
</dbReference>
<dbReference type="SUPFAM" id="SSF56672">
    <property type="entry name" value="DNA/RNA polymerases"/>
    <property type="match status" value="1"/>
</dbReference>
<dbReference type="Pfam" id="PF07727">
    <property type="entry name" value="RVT_2"/>
    <property type="match status" value="1"/>
</dbReference>
<reference evidence="2" key="2">
    <citation type="submission" date="2022-01" db="EMBL/GenBank/DDBJ databases">
        <authorList>
            <person name="Yamashiro T."/>
            <person name="Shiraishi A."/>
            <person name="Satake H."/>
            <person name="Nakayama K."/>
        </authorList>
    </citation>
    <scope>NUCLEOTIDE SEQUENCE</scope>
</reference>
<dbReference type="InterPro" id="IPR013103">
    <property type="entry name" value="RVT_2"/>
</dbReference>
<dbReference type="EMBL" id="BQNB010016792">
    <property type="protein sequence ID" value="GJT55845.1"/>
    <property type="molecule type" value="Genomic_DNA"/>
</dbReference>
<dbReference type="Proteomes" id="UP001151760">
    <property type="component" value="Unassembled WGS sequence"/>
</dbReference>
<dbReference type="InterPro" id="IPR043502">
    <property type="entry name" value="DNA/RNA_pol_sf"/>
</dbReference>
<organism evidence="2 3">
    <name type="scientific">Tanacetum coccineum</name>
    <dbReference type="NCBI Taxonomy" id="301880"/>
    <lineage>
        <taxon>Eukaryota</taxon>
        <taxon>Viridiplantae</taxon>
        <taxon>Streptophyta</taxon>
        <taxon>Embryophyta</taxon>
        <taxon>Tracheophyta</taxon>
        <taxon>Spermatophyta</taxon>
        <taxon>Magnoliopsida</taxon>
        <taxon>eudicotyledons</taxon>
        <taxon>Gunneridae</taxon>
        <taxon>Pentapetalae</taxon>
        <taxon>asterids</taxon>
        <taxon>campanulids</taxon>
        <taxon>Asterales</taxon>
        <taxon>Asteraceae</taxon>
        <taxon>Asteroideae</taxon>
        <taxon>Anthemideae</taxon>
        <taxon>Anthemidinae</taxon>
        <taxon>Tanacetum</taxon>
    </lineage>
</organism>
<feature type="domain" description="Reverse transcriptase Ty1/copia-type" evidence="1">
    <location>
        <begin position="4"/>
        <end position="64"/>
    </location>
</feature>
<keyword evidence="3" id="KW-1185">Reference proteome</keyword>
<dbReference type="PANTHER" id="PTHR11439">
    <property type="entry name" value="GAG-POL-RELATED RETROTRANSPOSON"/>
    <property type="match status" value="1"/>
</dbReference>
<name>A0ABQ5EYX1_9ASTR</name>
<proteinExistence type="predicted"/>
<reference evidence="2" key="1">
    <citation type="journal article" date="2022" name="Int. J. Mol. Sci.">
        <title>Draft Genome of Tanacetum Coccineum: Genomic Comparison of Closely Related Tanacetum-Family Plants.</title>
        <authorList>
            <person name="Yamashiro T."/>
            <person name="Shiraishi A."/>
            <person name="Nakayama K."/>
            <person name="Satake H."/>
        </authorList>
    </citation>
    <scope>NUCLEOTIDE SEQUENCE</scope>
</reference>
<comment type="caution">
    <text evidence="2">The sequence shown here is derived from an EMBL/GenBank/DDBJ whole genome shotgun (WGS) entry which is preliminary data.</text>
</comment>
<evidence type="ECO:0000259" key="1">
    <source>
        <dbReference type="Pfam" id="PF07727"/>
    </source>
</evidence>